<feature type="region of interest" description="Disordered" evidence="3">
    <location>
        <begin position="176"/>
        <end position="209"/>
    </location>
</feature>
<evidence type="ECO:0000313" key="6">
    <source>
        <dbReference type="Proteomes" id="UP000265515"/>
    </source>
</evidence>
<dbReference type="Proteomes" id="UP000265515">
    <property type="component" value="Unassembled WGS sequence"/>
</dbReference>
<feature type="coiled-coil region" evidence="2">
    <location>
        <begin position="112"/>
        <end position="158"/>
    </location>
</feature>
<evidence type="ECO:0000256" key="3">
    <source>
        <dbReference type="SAM" id="MobiDB-lite"/>
    </source>
</evidence>
<dbReference type="GO" id="GO:0008270">
    <property type="term" value="F:zinc ion binding"/>
    <property type="evidence" value="ECO:0007669"/>
    <property type="project" value="UniProtKB-KW"/>
</dbReference>
<evidence type="ECO:0000256" key="2">
    <source>
        <dbReference type="SAM" id="Coils"/>
    </source>
</evidence>
<keyword evidence="6" id="KW-1185">Reference proteome</keyword>
<keyword evidence="2" id="KW-0175">Coiled coil</keyword>
<keyword evidence="1" id="KW-0862">Zinc</keyword>
<evidence type="ECO:0000259" key="4">
    <source>
        <dbReference type="PROSITE" id="PS50158"/>
    </source>
</evidence>
<protein>
    <recommendedName>
        <fullName evidence="4">CCHC-type domain-containing protein</fullName>
    </recommendedName>
</protein>
<proteinExistence type="predicted"/>
<dbReference type="Pfam" id="PF00098">
    <property type="entry name" value="zf-CCHC"/>
    <property type="match status" value="1"/>
</dbReference>
<dbReference type="AlphaFoldDB" id="A0A388KF38"/>
<comment type="caution">
    <text evidence="5">The sequence shown here is derived from an EMBL/GenBank/DDBJ whole genome shotgun (WGS) entry which is preliminary data.</text>
</comment>
<keyword evidence="1" id="KW-0863">Zinc-finger</keyword>
<gene>
    <name evidence="5" type="ORF">CBR_g3108</name>
</gene>
<keyword evidence="1" id="KW-0479">Metal-binding</keyword>
<feature type="compositionally biased region" description="Basic and acidic residues" evidence="3">
    <location>
        <begin position="194"/>
        <end position="209"/>
    </location>
</feature>
<dbReference type="GO" id="GO:0003676">
    <property type="term" value="F:nucleic acid binding"/>
    <property type="evidence" value="ECO:0007669"/>
    <property type="project" value="InterPro"/>
</dbReference>
<name>A0A388KF38_CHABU</name>
<feature type="domain" description="CCHC-type" evidence="4">
    <location>
        <begin position="9"/>
        <end position="22"/>
    </location>
</feature>
<dbReference type="InterPro" id="IPR001878">
    <property type="entry name" value="Znf_CCHC"/>
</dbReference>
<evidence type="ECO:0000256" key="1">
    <source>
        <dbReference type="PROSITE-ProRule" id="PRU00047"/>
    </source>
</evidence>
<accession>A0A388KF38</accession>
<dbReference type="Gramene" id="GBG68563">
    <property type="protein sequence ID" value="GBG68563"/>
    <property type="gene ID" value="CBR_g3108"/>
</dbReference>
<feature type="compositionally biased region" description="Polar residues" evidence="3">
    <location>
        <begin position="180"/>
        <end position="193"/>
    </location>
</feature>
<dbReference type="Gene3D" id="4.10.60.10">
    <property type="entry name" value="Zinc finger, CCHC-type"/>
    <property type="match status" value="1"/>
</dbReference>
<dbReference type="SUPFAM" id="SSF57756">
    <property type="entry name" value="Retrovirus zinc finger-like domains"/>
    <property type="match status" value="1"/>
</dbReference>
<dbReference type="SMART" id="SM00343">
    <property type="entry name" value="ZnF_C2HC"/>
    <property type="match status" value="1"/>
</dbReference>
<dbReference type="EMBL" id="BFEA01000102">
    <property type="protein sequence ID" value="GBG68563.1"/>
    <property type="molecule type" value="Genomic_DNA"/>
</dbReference>
<reference evidence="5 6" key="1">
    <citation type="journal article" date="2018" name="Cell">
        <title>The Chara Genome: Secondary Complexity and Implications for Plant Terrestrialization.</title>
        <authorList>
            <person name="Nishiyama T."/>
            <person name="Sakayama H."/>
            <person name="Vries J.D."/>
            <person name="Buschmann H."/>
            <person name="Saint-Marcoux D."/>
            <person name="Ullrich K.K."/>
            <person name="Haas F.B."/>
            <person name="Vanderstraeten L."/>
            <person name="Becker D."/>
            <person name="Lang D."/>
            <person name="Vosolsobe S."/>
            <person name="Rombauts S."/>
            <person name="Wilhelmsson P.K.I."/>
            <person name="Janitza P."/>
            <person name="Kern R."/>
            <person name="Heyl A."/>
            <person name="Rumpler F."/>
            <person name="Villalobos L.I.A.C."/>
            <person name="Clay J.M."/>
            <person name="Skokan R."/>
            <person name="Toyoda A."/>
            <person name="Suzuki Y."/>
            <person name="Kagoshima H."/>
            <person name="Schijlen E."/>
            <person name="Tajeshwar N."/>
            <person name="Catarino B."/>
            <person name="Hetherington A.J."/>
            <person name="Saltykova A."/>
            <person name="Bonnot C."/>
            <person name="Breuninger H."/>
            <person name="Symeonidi A."/>
            <person name="Radhakrishnan G.V."/>
            <person name="Van Nieuwerburgh F."/>
            <person name="Deforce D."/>
            <person name="Chang C."/>
            <person name="Karol K.G."/>
            <person name="Hedrich R."/>
            <person name="Ulvskov P."/>
            <person name="Glockner G."/>
            <person name="Delwiche C.F."/>
            <person name="Petrasek J."/>
            <person name="Van de Peer Y."/>
            <person name="Friml J."/>
            <person name="Beilby M."/>
            <person name="Dolan L."/>
            <person name="Kohara Y."/>
            <person name="Sugano S."/>
            <person name="Fujiyama A."/>
            <person name="Delaux P.-M."/>
            <person name="Quint M."/>
            <person name="TheiBen G."/>
            <person name="Hagemann M."/>
            <person name="Harholt J."/>
            <person name="Dunand C."/>
            <person name="Zachgo S."/>
            <person name="Langdale J."/>
            <person name="Maumus F."/>
            <person name="Straeten D.V.D."/>
            <person name="Gould S.B."/>
            <person name="Rensing S.A."/>
        </authorList>
    </citation>
    <scope>NUCLEOTIDE SEQUENCE [LARGE SCALE GENOMIC DNA]</scope>
    <source>
        <strain evidence="5 6">S276</strain>
    </source>
</reference>
<sequence>MNHGAPQVCHHCKQPGHFIRDCQLRQIPNVAALLGGNRGDANREPAPQDIDGLLPAPNAIVPYRAPAANGGRREATRTGSNQGYGITHNGWWAENREREKEDKFNRVWSWYSEEMDNKEREKQAREQKLREEEELKKLQQVEEERSKAKKEREDFERSIGRMVKDNMKEVCDQVLGKKAGSNQGTTVGISSEAQSREWENRWRKEDAAAREQIERQRIEEEVDRQNERMKS</sequence>
<organism evidence="5 6">
    <name type="scientific">Chara braunii</name>
    <name type="common">Braun's stonewort</name>
    <dbReference type="NCBI Taxonomy" id="69332"/>
    <lineage>
        <taxon>Eukaryota</taxon>
        <taxon>Viridiplantae</taxon>
        <taxon>Streptophyta</taxon>
        <taxon>Charophyceae</taxon>
        <taxon>Charales</taxon>
        <taxon>Characeae</taxon>
        <taxon>Chara</taxon>
    </lineage>
</organism>
<dbReference type="InterPro" id="IPR036875">
    <property type="entry name" value="Znf_CCHC_sf"/>
</dbReference>
<evidence type="ECO:0000313" key="5">
    <source>
        <dbReference type="EMBL" id="GBG68563.1"/>
    </source>
</evidence>
<dbReference type="PROSITE" id="PS50158">
    <property type="entry name" value="ZF_CCHC"/>
    <property type="match status" value="1"/>
</dbReference>